<keyword evidence="3 5" id="KW-1133">Transmembrane helix</keyword>
<gene>
    <name evidence="7" type="ORF">CFRA_08905</name>
</gene>
<evidence type="ECO:0000256" key="2">
    <source>
        <dbReference type="ARBA" id="ARBA00022692"/>
    </source>
</evidence>
<evidence type="ECO:0000256" key="3">
    <source>
        <dbReference type="ARBA" id="ARBA00022989"/>
    </source>
</evidence>
<comment type="subcellular location">
    <subcellularLocation>
        <location evidence="1">Membrane</location>
        <topology evidence="1">Multi-pass membrane protein</topology>
    </subcellularLocation>
</comment>
<evidence type="ECO:0000313" key="7">
    <source>
        <dbReference type="EMBL" id="APT89349.1"/>
    </source>
</evidence>
<evidence type="ECO:0000259" key="6">
    <source>
        <dbReference type="Pfam" id="PF13515"/>
    </source>
</evidence>
<dbReference type="KEGG" id="cfk:CFRA_08905"/>
<dbReference type="InterPro" id="IPR049453">
    <property type="entry name" value="Memb_transporter_dom"/>
</dbReference>
<accession>A0A1L7CU47</accession>
<protein>
    <submittedName>
        <fullName evidence="7">Membrane protein</fullName>
    </submittedName>
</protein>
<keyword evidence="8" id="KW-1185">Reference proteome</keyword>
<dbReference type="STRING" id="1437875.CFRA_08905"/>
<organism evidence="7 8">
    <name type="scientific">Corynebacterium frankenforstense DSM 45800</name>
    <dbReference type="NCBI Taxonomy" id="1437875"/>
    <lineage>
        <taxon>Bacteria</taxon>
        <taxon>Bacillati</taxon>
        <taxon>Actinomycetota</taxon>
        <taxon>Actinomycetes</taxon>
        <taxon>Mycobacteriales</taxon>
        <taxon>Corynebacteriaceae</taxon>
        <taxon>Corynebacterium</taxon>
    </lineage>
</organism>
<feature type="transmembrane region" description="Helical" evidence="5">
    <location>
        <begin position="158"/>
        <end position="178"/>
    </location>
</feature>
<proteinExistence type="predicted"/>
<dbReference type="GO" id="GO:0016020">
    <property type="term" value="C:membrane"/>
    <property type="evidence" value="ECO:0007669"/>
    <property type="project" value="UniProtKB-SubCell"/>
</dbReference>
<feature type="transmembrane region" description="Helical" evidence="5">
    <location>
        <begin position="404"/>
        <end position="427"/>
    </location>
</feature>
<evidence type="ECO:0000313" key="8">
    <source>
        <dbReference type="Proteomes" id="UP000185434"/>
    </source>
</evidence>
<keyword evidence="2 5" id="KW-0812">Transmembrane</keyword>
<feature type="transmembrane region" description="Helical" evidence="5">
    <location>
        <begin position="71"/>
        <end position="96"/>
    </location>
</feature>
<evidence type="ECO:0000256" key="1">
    <source>
        <dbReference type="ARBA" id="ARBA00004141"/>
    </source>
</evidence>
<name>A0A1L7CU47_9CORY</name>
<feature type="transmembrane region" description="Helical" evidence="5">
    <location>
        <begin position="433"/>
        <end position="450"/>
    </location>
</feature>
<dbReference type="AlphaFoldDB" id="A0A1L7CU47"/>
<keyword evidence="4 5" id="KW-0472">Membrane</keyword>
<evidence type="ECO:0000256" key="5">
    <source>
        <dbReference type="SAM" id="Phobius"/>
    </source>
</evidence>
<dbReference type="Pfam" id="PF13515">
    <property type="entry name" value="FUSC_2"/>
    <property type="match status" value="1"/>
</dbReference>
<dbReference type="Proteomes" id="UP000185434">
    <property type="component" value="Chromosome"/>
</dbReference>
<feature type="transmembrane region" description="Helical" evidence="5">
    <location>
        <begin position="102"/>
        <end position="123"/>
    </location>
</feature>
<reference evidence="7 8" key="1">
    <citation type="submission" date="2014-08" db="EMBL/GenBank/DDBJ databases">
        <title>Complete genome sequence of Corynebacterium frankenforstense ST18(T) (=DSM 45800(T)), isolated from raw cow milk.</title>
        <authorList>
            <person name="Ruckert C."/>
            <person name="Albersmeier A."/>
            <person name="Winkler A."/>
            <person name="Lipski A."/>
            <person name="Kalinowski J."/>
        </authorList>
    </citation>
    <scope>NUCLEOTIDE SEQUENCE [LARGE SCALE GENOMIC DNA]</scope>
    <source>
        <strain evidence="7 8">ST18</strain>
    </source>
</reference>
<feature type="transmembrane region" description="Helical" evidence="5">
    <location>
        <begin position="135"/>
        <end position="152"/>
    </location>
</feature>
<feature type="transmembrane region" description="Helical" evidence="5">
    <location>
        <begin position="27"/>
        <end position="59"/>
    </location>
</feature>
<sequence>MPARPDPWTLLTSFSTPGPRWPGALRAALALALPGAAALLLGFDNEMLLIAAGGFTVIYGEGHPYRTRWRVMAVAGGLIALASVSGAFVGSVAFSHLSAGAAHWWLALPAIFTALIATIGAFVQNALRLPAPGSFFIVMVGGGATMVARLGLNPVEVGAWSLVGALSAMVIGMAPALIHRHRPETQAVETLERTVAEFAAAPRPAVAKKHQAESALQTAWVSLSDAGVVRGGHVIDPARSELARRTVAAHRRLAGLDSRFAGTEQSEEMEDSPVYVDLERTAIPHARPTVAYRIYRSIHPYSHATMTATKVALASLLAGAIGLALQLDRPDWAVVSVLLTLQWGPSRVPGTIRGVQRLVGSVAGIGFFALLHATGVEGWSLLAVLAVCQFFAEIFVVRNYAFCVIFTTPLALLMGGAGTAPLGSVVVSRTTEVALAVTFALLMLWFWQPGAEPRHHARLVARCHKAMGSLLGALLTTNPAGALAERRDLQYELLSERRAAQTLVNDTPEAAEREWPRHVAIQQAGYALLDHCTRNDARELTLDEITELSRRVRASGD</sequence>
<dbReference type="EMBL" id="CP009247">
    <property type="protein sequence ID" value="APT89349.1"/>
    <property type="molecule type" value="Genomic_DNA"/>
</dbReference>
<evidence type="ECO:0000256" key="4">
    <source>
        <dbReference type="ARBA" id="ARBA00023136"/>
    </source>
</evidence>
<feature type="domain" description="Integral membrane bound transporter" evidence="6">
    <location>
        <begin position="317"/>
        <end position="443"/>
    </location>
</feature>